<comment type="subcellular location">
    <subcellularLocation>
        <location evidence="1">Membrane</location>
        <topology evidence="1">Multi-pass membrane protein</topology>
    </subcellularLocation>
</comment>
<sequence length="438" mass="50361">MVDAVLPAETPAVGEQAQGGGAWAAIKGMATRMIMIYFVTSMIKNATSRSTFPPSRNLFSPGEIFDIYLYLDESEQRFTNFEHGYLFWQEFGIRYGDWTGGPKKDGIFVFHKTIPTPDVLLRNQSIFLHVFVTKAGNSPNPKDRSHIKREVISFVIYDVRRLNTFKKKHYKKTANLLTGKSEQSDEDLKKAEQMTFEVLNFWHPNITINLVDDQTQWTKGSLPSPLDEAIKFDSVGGFYMPILFFNNYWNLGSEYIPINETVKEINLTISYQPLSLFKYQLYASQQMRSKWSSMLGGDSFEEDDDQDTIKQALLETNPILLAVTVIVSLLHTVFEFLAFKNDIQFWRSRKDLVGLSVRSVLFNIFQKLFQSLIVFLYICDNDTNWVVKMSVGSYLTDFSAHSHELTESKEQTSEQLAVEISTESSEKKENENETKKDK</sequence>
<keyword evidence="5" id="KW-0472">Membrane</keyword>
<keyword evidence="4" id="KW-1133">Transmembrane helix</keyword>
<dbReference type="GO" id="GO:0012505">
    <property type="term" value="C:endomembrane system"/>
    <property type="evidence" value="ECO:0007669"/>
    <property type="project" value="TreeGrafter"/>
</dbReference>
<evidence type="ECO:0000256" key="5">
    <source>
        <dbReference type="ARBA" id="ARBA00023136"/>
    </source>
</evidence>
<reference evidence="8" key="1">
    <citation type="submission" date="2016-11" db="UniProtKB">
        <authorList>
            <consortium name="WormBaseParasite"/>
        </authorList>
    </citation>
    <scope>IDENTIFICATION</scope>
</reference>
<name>A0A1I7X2U2_HETBA</name>
<evidence type="ECO:0000313" key="7">
    <source>
        <dbReference type="Proteomes" id="UP000095283"/>
    </source>
</evidence>
<dbReference type="AlphaFoldDB" id="A0A1I7X2U2"/>
<organism evidence="7 8">
    <name type="scientific">Heterorhabditis bacteriophora</name>
    <name type="common">Entomopathogenic nematode worm</name>
    <dbReference type="NCBI Taxonomy" id="37862"/>
    <lineage>
        <taxon>Eukaryota</taxon>
        <taxon>Metazoa</taxon>
        <taxon>Ecdysozoa</taxon>
        <taxon>Nematoda</taxon>
        <taxon>Chromadorea</taxon>
        <taxon>Rhabditida</taxon>
        <taxon>Rhabditina</taxon>
        <taxon>Rhabditomorpha</taxon>
        <taxon>Strongyloidea</taxon>
        <taxon>Heterorhabditidae</taxon>
        <taxon>Heterorhabditis</taxon>
    </lineage>
</organism>
<evidence type="ECO:0000256" key="4">
    <source>
        <dbReference type="ARBA" id="ARBA00022989"/>
    </source>
</evidence>
<protein>
    <submittedName>
        <fullName evidence="8">Cleft lip and palate associated transmembrane protein 1</fullName>
    </submittedName>
</protein>
<dbReference type="GO" id="GO:0016020">
    <property type="term" value="C:membrane"/>
    <property type="evidence" value="ECO:0007669"/>
    <property type="project" value="UniProtKB-SubCell"/>
</dbReference>
<evidence type="ECO:0000256" key="6">
    <source>
        <dbReference type="SAM" id="MobiDB-lite"/>
    </source>
</evidence>
<feature type="compositionally biased region" description="Basic and acidic residues" evidence="6">
    <location>
        <begin position="424"/>
        <end position="438"/>
    </location>
</feature>
<dbReference type="WBParaSite" id="Hba_11811">
    <property type="protein sequence ID" value="Hba_11811"/>
    <property type="gene ID" value="Hba_11811"/>
</dbReference>
<evidence type="ECO:0000256" key="2">
    <source>
        <dbReference type="ARBA" id="ARBA00009310"/>
    </source>
</evidence>
<dbReference type="InterPro" id="IPR008429">
    <property type="entry name" value="CLPTM1"/>
</dbReference>
<evidence type="ECO:0000256" key="1">
    <source>
        <dbReference type="ARBA" id="ARBA00004141"/>
    </source>
</evidence>
<dbReference type="PANTHER" id="PTHR21347">
    <property type="entry name" value="CLEFT LIP AND PALATE ASSOCIATED TRANSMEMBRANE PROTEIN-RELATED"/>
    <property type="match status" value="1"/>
</dbReference>
<dbReference type="Pfam" id="PF05602">
    <property type="entry name" value="CLPTM1"/>
    <property type="match status" value="1"/>
</dbReference>
<feature type="region of interest" description="Disordered" evidence="6">
    <location>
        <begin position="406"/>
        <end position="438"/>
    </location>
</feature>
<proteinExistence type="inferred from homology"/>
<dbReference type="PANTHER" id="PTHR21347:SF14">
    <property type="entry name" value="LIPID SCRAMBLASE CLPTM1-RELATED"/>
    <property type="match status" value="1"/>
</dbReference>
<dbReference type="Proteomes" id="UP000095283">
    <property type="component" value="Unplaced"/>
</dbReference>
<keyword evidence="3" id="KW-0812">Transmembrane</keyword>
<evidence type="ECO:0000256" key="3">
    <source>
        <dbReference type="ARBA" id="ARBA00022692"/>
    </source>
</evidence>
<keyword evidence="7" id="KW-1185">Reference proteome</keyword>
<comment type="similarity">
    <text evidence="2">Belongs to the CLPTM1 family.</text>
</comment>
<evidence type="ECO:0000313" key="8">
    <source>
        <dbReference type="WBParaSite" id="Hba_11811"/>
    </source>
</evidence>
<accession>A0A1I7X2U2</accession>